<organism evidence="2 3">
    <name type="scientific">Nephila pilipes</name>
    <name type="common">Giant wood spider</name>
    <name type="synonym">Nephila maculata</name>
    <dbReference type="NCBI Taxonomy" id="299642"/>
    <lineage>
        <taxon>Eukaryota</taxon>
        <taxon>Metazoa</taxon>
        <taxon>Ecdysozoa</taxon>
        <taxon>Arthropoda</taxon>
        <taxon>Chelicerata</taxon>
        <taxon>Arachnida</taxon>
        <taxon>Araneae</taxon>
        <taxon>Araneomorphae</taxon>
        <taxon>Entelegynae</taxon>
        <taxon>Araneoidea</taxon>
        <taxon>Nephilidae</taxon>
        <taxon>Nephila</taxon>
    </lineage>
</organism>
<dbReference type="EMBL" id="BMAW01022566">
    <property type="protein sequence ID" value="GFT78337.1"/>
    <property type="molecule type" value="Genomic_DNA"/>
</dbReference>
<dbReference type="InterPro" id="IPR008042">
    <property type="entry name" value="Retrotrans_Pao"/>
</dbReference>
<sequence>MIALARAEFGTNPTSKKQDREDNISIVQLLRHSVTSHGVKVVLVRAKSRVAPLKQVTIPRFRAYGVLHRF</sequence>
<reference evidence="2" key="1">
    <citation type="submission" date="2020-08" db="EMBL/GenBank/DDBJ databases">
        <title>Multicomponent nature underlies the extraordinary mechanical properties of spider dragline silk.</title>
        <authorList>
            <person name="Kono N."/>
            <person name="Nakamura H."/>
            <person name="Mori M."/>
            <person name="Yoshida Y."/>
            <person name="Ohtoshi R."/>
            <person name="Malay A.D."/>
            <person name="Moran D.A.P."/>
            <person name="Tomita M."/>
            <person name="Numata K."/>
            <person name="Arakawa K."/>
        </authorList>
    </citation>
    <scope>NUCLEOTIDE SEQUENCE</scope>
</reference>
<dbReference type="Proteomes" id="UP000887013">
    <property type="component" value="Unassembled WGS sequence"/>
</dbReference>
<accession>A0A8X6U618</accession>
<feature type="region of interest" description="Disordered" evidence="1">
    <location>
        <begin position="1"/>
        <end position="21"/>
    </location>
</feature>
<evidence type="ECO:0000256" key="1">
    <source>
        <dbReference type="SAM" id="MobiDB-lite"/>
    </source>
</evidence>
<evidence type="ECO:0000313" key="3">
    <source>
        <dbReference type="Proteomes" id="UP000887013"/>
    </source>
</evidence>
<comment type="caution">
    <text evidence="2">The sequence shown here is derived from an EMBL/GenBank/DDBJ whole genome shotgun (WGS) entry which is preliminary data.</text>
</comment>
<evidence type="ECO:0000313" key="2">
    <source>
        <dbReference type="EMBL" id="GFT78337.1"/>
    </source>
</evidence>
<dbReference type="Pfam" id="PF05380">
    <property type="entry name" value="Peptidase_A17"/>
    <property type="match status" value="1"/>
</dbReference>
<keyword evidence="3" id="KW-1185">Reference proteome</keyword>
<dbReference type="AlphaFoldDB" id="A0A8X6U618"/>
<name>A0A8X6U618_NEPPI</name>
<gene>
    <name evidence="2" type="ORF">NPIL_23291</name>
</gene>
<protein>
    <submittedName>
        <fullName evidence="2">Uncharacterized protein</fullName>
    </submittedName>
</protein>
<proteinExistence type="predicted"/>